<evidence type="ECO:0000259" key="6">
    <source>
        <dbReference type="PROSITE" id="PS51832"/>
    </source>
</evidence>
<name>A0AB74QCM1_CLODI</name>
<evidence type="ECO:0000256" key="1">
    <source>
        <dbReference type="ARBA" id="ARBA00018672"/>
    </source>
</evidence>
<feature type="domain" description="Response regulatory" evidence="4">
    <location>
        <begin position="5"/>
        <end position="122"/>
    </location>
</feature>
<dbReference type="SUPFAM" id="SSF55073">
    <property type="entry name" value="Nucleotide cyclase"/>
    <property type="match status" value="1"/>
</dbReference>
<dbReference type="SUPFAM" id="SSF109604">
    <property type="entry name" value="HD-domain/PDEase-like"/>
    <property type="match status" value="1"/>
</dbReference>
<dbReference type="InterPro" id="IPR003607">
    <property type="entry name" value="HD/PDEase_dom"/>
</dbReference>
<proteinExistence type="predicted"/>
<comment type="caution">
    <text evidence="7">The sequence shown here is derived from an EMBL/GenBank/DDBJ whole genome shotgun (WGS) entry which is preliminary data.</text>
</comment>
<dbReference type="Pfam" id="PF00072">
    <property type="entry name" value="Response_reg"/>
    <property type="match status" value="1"/>
</dbReference>
<evidence type="ECO:0000313" key="8">
    <source>
        <dbReference type="Proteomes" id="UP000411588"/>
    </source>
</evidence>
<dbReference type="InterPro" id="IPR052020">
    <property type="entry name" value="Cyclic_di-GMP/3'3'-cGAMP_PDE"/>
</dbReference>
<dbReference type="SMART" id="SM00448">
    <property type="entry name" value="REC"/>
    <property type="match status" value="1"/>
</dbReference>
<dbReference type="PANTHER" id="PTHR45228">
    <property type="entry name" value="CYCLIC DI-GMP PHOSPHODIESTERASE TM_0186-RELATED"/>
    <property type="match status" value="1"/>
</dbReference>
<evidence type="ECO:0000256" key="3">
    <source>
        <dbReference type="PROSITE-ProRule" id="PRU00169"/>
    </source>
</evidence>
<keyword evidence="3" id="KW-0597">Phosphoprotein</keyword>
<dbReference type="GO" id="GO:0016787">
    <property type="term" value="F:hydrolase activity"/>
    <property type="evidence" value="ECO:0007669"/>
    <property type="project" value="UniProtKB-KW"/>
</dbReference>
<evidence type="ECO:0000259" key="4">
    <source>
        <dbReference type="PROSITE" id="PS50110"/>
    </source>
</evidence>
<dbReference type="InterPro" id="IPR037522">
    <property type="entry name" value="HD_GYP_dom"/>
</dbReference>
<feature type="domain" description="HD-GYP" evidence="6">
    <location>
        <begin position="142"/>
        <end position="351"/>
    </location>
</feature>
<dbReference type="NCBIfam" id="TIGR00254">
    <property type="entry name" value="GGDEF"/>
    <property type="match status" value="1"/>
</dbReference>
<dbReference type="CDD" id="cd00077">
    <property type="entry name" value="HDc"/>
    <property type="match status" value="1"/>
</dbReference>
<evidence type="ECO:0000313" key="7">
    <source>
        <dbReference type="EMBL" id="VFD33258.1"/>
    </source>
</evidence>
<keyword evidence="7" id="KW-0378">Hydrolase</keyword>
<comment type="function">
    <text evidence="2">May play the central regulatory role in sporulation. It may be an element of the effector pathway responsible for the activation of sporulation genes in response to nutritional stress. Spo0A may act in concert with spo0H (a sigma factor) to control the expression of some genes that are critical to the sporulation process.</text>
</comment>
<dbReference type="Gene3D" id="1.10.3210.10">
    <property type="entry name" value="Hypothetical protein af1432"/>
    <property type="match status" value="1"/>
</dbReference>
<evidence type="ECO:0000256" key="2">
    <source>
        <dbReference type="ARBA" id="ARBA00024867"/>
    </source>
</evidence>
<reference evidence="7 8" key="1">
    <citation type="submission" date="2019-02" db="EMBL/GenBank/DDBJ databases">
        <authorList>
            <consortium name="Pathogen Informatics"/>
        </authorList>
    </citation>
    <scope>NUCLEOTIDE SEQUENCE [LARGE SCALE GENOMIC DNA]</scope>
    <source>
        <strain evidence="8">clo34</strain>
    </source>
</reference>
<dbReference type="Pfam" id="PF13487">
    <property type="entry name" value="HD_5"/>
    <property type="match status" value="1"/>
</dbReference>
<accession>A0AB74QCM1</accession>
<protein>
    <recommendedName>
        <fullName evidence="1">Stage 0 sporulation protein A homolog</fullName>
    </recommendedName>
</protein>
<dbReference type="Gene3D" id="3.30.70.270">
    <property type="match status" value="1"/>
</dbReference>
<dbReference type="PROSITE" id="PS50110">
    <property type="entry name" value="RESPONSE_REGULATORY"/>
    <property type="match status" value="1"/>
</dbReference>
<dbReference type="Gene3D" id="3.40.50.2300">
    <property type="match status" value="1"/>
</dbReference>
<dbReference type="RefSeq" id="WP_009901919.1">
    <property type="nucleotide sequence ID" value="NZ_BIQW01000023.1"/>
</dbReference>
<dbReference type="Proteomes" id="UP000411588">
    <property type="component" value="Unassembled WGS sequence"/>
</dbReference>
<dbReference type="GO" id="GO:0000160">
    <property type="term" value="P:phosphorelay signal transduction system"/>
    <property type="evidence" value="ECO:0007669"/>
    <property type="project" value="InterPro"/>
</dbReference>
<dbReference type="CDD" id="cd01949">
    <property type="entry name" value="GGDEF"/>
    <property type="match status" value="1"/>
</dbReference>
<feature type="modified residue" description="4-aspartylphosphate" evidence="3">
    <location>
        <position position="55"/>
    </location>
</feature>
<evidence type="ECO:0000259" key="5">
    <source>
        <dbReference type="PROSITE" id="PS50887"/>
    </source>
</evidence>
<dbReference type="InterPro" id="IPR000160">
    <property type="entry name" value="GGDEF_dom"/>
</dbReference>
<gene>
    <name evidence="7" type="primary">rpfG</name>
    <name evidence="7" type="ORF">SAMEA1402399_02502</name>
</gene>
<dbReference type="SUPFAM" id="SSF52172">
    <property type="entry name" value="CheY-like"/>
    <property type="match status" value="1"/>
</dbReference>
<dbReference type="InterPro" id="IPR029787">
    <property type="entry name" value="Nucleotide_cyclase"/>
</dbReference>
<dbReference type="EMBL" id="CAADAN010000009">
    <property type="protein sequence ID" value="VFD33258.1"/>
    <property type="molecule type" value="Genomic_DNA"/>
</dbReference>
<dbReference type="PROSITE" id="PS51832">
    <property type="entry name" value="HD_GYP"/>
    <property type="match status" value="1"/>
</dbReference>
<feature type="domain" description="GGDEF" evidence="5">
    <location>
        <begin position="406"/>
        <end position="534"/>
    </location>
</feature>
<dbReference type="AlphaFoldDB" id="A0AB74QCM1"/>
<dbReference type="Pfam" id="PF00990">
    <property type="entry name" value="GGDEF"/>
    <property type="match status" value="1"/>
</dbReference>
<dbReference type="PROSITE" id="PS50887">
    <property type="entry name" value="GGDEF"/>
    <property type="match status" value="1"/>
</dbReference>
<dbReference type="SMART" id="SM00267">
    <property type="entry name" value="GGDEF"/>
    <property type="match status" value="1"/>
</dbReference>
<organism evidence="7 8">
    <name type="scientific">Clostridioides difficile</name>
    <name type="common">Peptoclostridium difficile</name>
    <dbReference type="NCBI Taxonomy" id="1496"/>
    <lineage>
        <taxon>Bacteria</taxon>
        <taxon>Bacillati</taxon>
        <taxon>Bacillota</taxon>
        <taxon>Clostridia</taxon>
        <taxon>Peptostreptococcales</taxon>
        <taxon>Peptostreptococcaceae</taxon>
        <taxon>Clostridioides</taxon>
    </lineage>
</organism>
<sequence length="546" mass="63038">MKKQKILIVDDSEMNRSLLIDILENQYDIVEANNGAEAITILSQHRTDFSLLLLDIMMPEMDGFEVLAYIKKHHWDDTFAIIMISADNSTTNIKHAYDLGAFDYIGRPFDSAIVHRRISNTMLLYARQHYLENIITKQFHEQEKNSKLMISILSHIVEFRNGESSLHIQKVNIITNLLLRTLVQQTEQYFLSESDITLISTASSLHDIGKISIPNKILNKPGRLTVEEFDVIKKHSKIGAKMLQELSVEQQESSLVKVAYEICRWHHERYDGNGYPDGLKGEEIPISAQVVALADVYDALTSERCYKKAYSHDKAVEMILNGKCGSFNPILLQCLINISDILETKLKDVANVKPNTIDIRRMVEKRKNMIHERCTNYLTYEILYTDPLTNVYNRRYYEDHILNLNEIQNITLIDVDNFKAINDSYGHYVGDIVLQEISKTISSCVRKIDTVIRYGGDEFIIIFSYIPTNLFKKRLEIIRTSVNMIKFEEYPEICISVSIGGICETNKATHLFKIADKLMYQAKTKRNKVIYVTDRNTVDINEREEV</sequence>
<dbReference type="InterPro" id="IPR011006">
    <property type="entry name" value="CheY-like_superfamily"/>
</dbReference>
<dbReference type="InterPro" id="IPR043128">
    <property type="entry name" value="Rev_trsase/Diguanyl_cyclase"/>
</dbReference>
<dbReference type="InterPro" id="IPR001789">
    <property type="entry name" value="Sig_transdc_resp-reg_receiver"/>
</dbReference>